<dbReference type="PANTHER" id="PTHR10625">
    <property type="entry name" value="HISTONE DEACETYLASE HDAC1-RELATED"/>
    <property type="match status" value="1"/>
</dbReference>
<dbReference type="PANTHER" id="PTHR10625:SF19">
    <property type="entry name" value="HISTONE DEACETYLASE 12"/>
    <property type="match status" value="1"/>
</dbReference>
<evidence type="ECO:0000256" key="1">
    <source>
        <dbReference type="ARBA" id="ARBA00005947"/>
    </source>
</evidence>
<evidence type="ECO:0000256" key="2">
    <source>
        <dbReference type="ARBA" id="ARBA00022801"/>
    </source>
</evidence>
<protein>
    <submittedName>
        <fullName evidence="4">Histone deacetylase</fullName>
    </submittedName>
</protein>
<dbReference type="EMBL" id="JAUZVZ010000002">
    <property type="protein sequence ID" value="MDP4534944.1"/>
    <property type="molecule type" value="Genomic_DNA"/>
</dbReference>
<sequence length="310" mass="35026">MHSPALVYHPCYSLLELPERHRYPIGKYQWLYQRLQDIGAPPEIFHQPDPIHPSQLHHTHCPEYITQLCRGQLDAKAMRRIGFPWSAQLIERSLTSLGGTLLTAQLAMQQGMALHLSGGYHHAFYAEGSGFCLFNDLVFAARSLQQQGVKRIVIFDLDVHQGDGTALLVADDPSIITCSVHCEKNFPYRKQQSDWDLSLPATIQDDDYLQQVEQALHCLLNWFQPELVIYDAGVDCHQQDELGHFQLSTNTLFQRDLLVLSSCQQRQIPVAAVIGGGYQRDLAALTQLHLQLFKAAFTLNDLALASKIKT</sequence>
<keyword evidence="5" id="KW-1185">Reference proteome</keyword>
<dbReference type="InterPro" id="IPR000286">
    <property type="entry name" value="HDACs"/>
</dbReference>
<dbReference type="Gene3D" id="3.40.800.20">
    <property type="entry name" value="Histone deacetylase domain"/>
    <property type="match status" value="1"/>
</dbReference>
<accession>A0ABT9GV63</accession>
<feature type="domain" description="Histone deacetylase" evidence="3">
    <location>
        <begin position="26"/>
        <end position="282"/>
    </location>
</feature>
<dbReference type="Pfam" id="PF00850">
    <property type="entry name" value="Hist_deacetyl"/>
    <property type="match status" value="1"/>
</dbReference>
<dbReference type="SUPFAM" id="SSF52768">
    <property type="entry name" value="Arginase/deacetylase"/>
    <property type="match status" value="1"/>
</dbReference>
<reference evidence="4 5" key="1">
    <citation type="submission" date="2023-08" db="EMBL/GenBank/DDBJ databases">
        <authorList>
            <person name="Joshi A."/>
            <person name="Thite S."/>
        </authorList>
    </citation>
    <scope>NUCLEOTIDE SEQUENCE [LARGE SCALE GENOMIC DNA]</scope>
    <source>
        <strain evidence="4 5">AC40</strain>
    </source>
</reference>
<dbReference type="InterPro" id="IPR037138">
    <property type="entry name" value="His_deacetylse_dom_sf"/>
</dbReference>
<dbReference type="Proteomes" id="UP001231616">
    <property type="component" value="Unassembled WGS sequence"/>
</dbReference>
<dbReference type="InterPro" id="IPR023801">
    <property type="entry name" value="His_deacetylse_dom"/>
</dbReference>
<proteinExistence type="inferred from homology"/>
<dbReference type="PRINTS" id="PR01270">
    <property type="entry name" value="HDASUPER"/>
</dbReference>
<dbReference type="CDD" id="cd09993">
    <property type="entry name" value="HDAC_classIV"/>
    <property type="match status" value="1"/>
</dbReference>
<dbReference type="InterPro" id="IPR023696">
    <property type="entry name" value="Ureohydrolase_dom_sf"/>
</dbReference>
<comment type="similarity">
    <text evidence="1">Belongs to the histone deacetylase family.</text>
</comment>
<evidence type="ECO:0000259" key="3">
    <source>
        <dbReference type="Pfam" id="PF00850"/>
    </source>
</evidence>
<keyword evidence="2" id="KW-0378">Hydrolase</keyword>
<evidence type="ECO:0000313" key="5">
    <source>
        <dbReference type="Proteomes" id="UP001231616"/>
    </source>
</evidence>
<evidence type="ECO:0000313" key="4">
    <source>
        <dbReference type="EMBL" id="MDP4534944.1"/>
    </source>
</evidence>
<organism evidence="4 5">
    <name type="scientific">Alkalimonas collagenimarina</name>
    <dbReference type="NCBI Taxonomy" id="400390"/>
    <lineage>
        <taxon>Bacteria</taxon>
        <taxon>Pseudomonadati</taxon>
        <taxon>Pseudomonadota</taxon>
        <taxon>Gammaproteobacteria</taxon>
        <taxon>Alkalimonas</taxon>
    </lineage>
</organism>
<name>A0ABT9GV63_9GAMM</name>
<dbReference type="InterPro" id="IPR044150">
    <property type="entry name" value="HDAC_classIV"/>
</dbReference>
<comment type="caution">
    <text evidence="4">The sequence shown here is derived from an EMBL/GenBank/DDBJ whole genome shotgun (WGS) entry which is preliminary data.</text>
</comment>
<gene>
    <name evidence="4" type="ORF">Q3O60_01925</name>
</gene>